<feature type="transmembrane region" description="Helical" evidence="11">
    <location>
        <begin position="43"/>
        <end position="64"/>
    </location>
</feature>
<evidence type="ECO:0000256" key="2">
    <source>
        <dbReference type="ARBA" id="ARBA00022475"/>
    </source>
</evidence>
<feature type="transmembrane region" description="Helical" evidence="11">
    <location>
        <begin position="119"/>
        <end position="139"/>
    </location>
</feature>
<evidence type="ECO:0000256" key="3">
    <source>
        <dbReference type="ARBA" id="ARBA00022692"/>
    </source>
</evidence>
<comment type="similarity">
    <text evidence="11">Belongs to the G-protein coupled receptor 1 family.</text>
</comment>
<feature type="transmembrane region" description="Helical" evidence="11">
    <location>
        <begin position="214"/>
        <end position="235"/>
    </location>
</feature>
<keyword evidence="3 11" id="KW-0812">Transmembrane</keyword>
<protein>
    <recommendedName>
        <fullName evidence="12">G-protein coupled receptors family 1 profile domain-containing protein</fullName>
    </recommendedName>
</protein>
<keyword evidence="7 11" id="KW-1015">Disulfide bond</keyword>
<feature type="transmembrane region" description="Helical" evidence="11">
    <location>
        <begin position="289"/>
        <end position="307"/>
    </location>
</feature>
<comment type="caution">
    <text evidence="13">The sequence shown here is derived from an EMBL/GenBank/DDBJ whole genome shotgun (WGS) entry which is preliminary data.</text>
</comment>
<dbReference type="PRINTS" id="PR00424">
    <property type="entry name" value="ADENOSINER"/>
</dbReference>
<evidence type="ECO:0000259" key="12">
    <source>
        <dbReference type="PROSITE" id="PS50262"/>
    </source>
</evidence>
<evidence type="ECO:0000256" key="11">
    <source>
        <dbReference type="RuleBase" id="RU201114"/>
    </source>
</evidence>
<comment type="subcellular location">
    <subcellularLocation>
        <location evidence="1 11">Cell membrane</location>
        <topology evidence="1 11">Multi-pass membrane protein</topology>
    </subcellularLocation>
</comment>
<keyword evidence="4 11" id="KW-1133">Transmembrane helix</keyword>
<dbReference type="SUPFAM" id="SSF81321">
    <property type="entry name" value="Family A G protein-coupled receptor-like"/>
    <property type="match status" value="1"/>
</dbReference>
<evidence type="ECO:0000256" key="8">
    <source>
        <dbReference type="ARBA" id="ARBA00023170"/>
    </source>
</evidence>
<feature type="transmembrane region" description="Helical" evidence="11">
    <location>
        <begin position="70"/>
        <end position="98"/>
    </location>
</feature>
<feature type="transmembrane region" description="Helical" evidence="11">
    <location>
        <begin position="256"/>
        <end position="277"/>
    </location>
</feature>
<dbReference type="PANTHER" id="PTHR24246">
    <property type="entry name" value="OLFACTORY RECEPTOR AND ADENOSINE RECEPTOR"/>
    <property type="match status" value="1"/>
</dbReference>
<feature type="transmembrane region" description="Helical" evidence="11">
    <location>
        <begin position="6"/>
        <end position="31"/>
    </location>
</feature>
<dbReference type="InterPro" id="IPR017452">
    <property type="entry name" value="GPCR_Rhodpsn_7TM"/>
</dbReference>
<accession>A0A8J6EP00</accession>
<evidence type="ECO:0000256" key="7">
    <source>
        <dbReference type="ARBA" id="ARBA00023157"/>
    </source>
</evidence>
<dbReference type="PROSITE" id="PS50262">
    <property type="entry name" value="G_PROTEIN_RECEP_F1_2"/>
    <property type="match status" value="1"/>
</dbReference>
<dbReference type="GO" id="GO:0005886">
    <property type="term" value="C:plasma membrane"/>
    <property type="evidence" value="ECO:0007669"/>
    <property type="project" value="UniProtKB-SubCell"/>
</dbReference>
<keyword evidence="9 11" id="KW-0325">Glycoprotein</keyword>
<proteinExistence type="inferred from homology"/>
<organism evidence="13 14">
    <name type="scientific">Eleutherodactylus coqui</name>
    <name type="common">Puerto Rican coqui</name>
    <dbReference type="NCBI Taxonomy" id="57060"/>
    <lineage>
        <taxon>Eukaryota</taxon>
        <taxon>Metazoa</taxon>
        <taxon>Chordata</taxon>
        <taxon>Craniata</taxon>
        <taxon>Vertebrata</taxon>
        <taxon>Euteleostomi</taxon>
        <taxon>Amphibia</taxon>
        <taxon>Batrachia</taxon>
        <taxon>Anura</taxon>
        <taxon>Neobatrachia</taxon>
        <taxon>Hyloidea</taxon>
        <taxon>Eleutherodactylidae</taxon>
        <taxon>Eleutherodactylinae</taxon>
        <taxon>Eleutherodactylus</taxon>
        <taxon>Eleutherodactylus</taxon>
    </lineage>
</organism>
<feature type="domain" description="G-protein coupled receptors family 1 profile" evidence="12">
    <location>
        <begin position="21"/>
        <end position="312"/>
    </location>
</feature>
<dbReference type="PRINTS" id="PR00237">
    <property type="entry name" value="GPCRRHODOPSN"/>
</dbReference>
<keyword evidence="2 11" id="KW-1003">Cell membrane</keyword>
<keyword evidence="10 11" id="KW-0807">Transducer</keyword>
<dbReference type="OrthoDB" id="284782at2759"/>
<reference evidence="13" key="1">
    <citation type="thesis" date="2020" institute="ProQuest LLC" country="789 East Eisenhower Parkway, Ann Arbor, MI, USA">
        <title>Comparative Genomics and Chromosome Evolution.</title>
        <authorList>
            <person name="Mudd A.B."/>
        </authorList>
    </citation>
    <scope>NUCLEOTIDE SEQUENCE</scope>
    <source>
        <strain evidence="13">HN-11 Male</strain>
        <tissue evidence="13">Kidney and liver</tissue>
    </source>
</reference>
<keyword evidence="5 11" id="KW-0297">G-protein coupled receptor</keyword>
<dbReference type="InterPro" id="IPR000276">
    <property type="entry name" value="GPCR_Rhodpsn"/>
</dbReference>
<dbReference type="EMBL" id="WNTK01000054">
    <property type="protein sequence ID" value="KAG9472426.1"/>
    <property type="molecule type" value="Genomic_DNA"/>
</dbReference>
<keyword evidence="6 11" id="KW-0472">Membrane</keyword>
<evidence type="ECO:0000313" key="13">
    <source>
        <dbReference type="EMBL" id="KAG9472426.1"/>
    </source>
</evidence>
<evidence type="ECO:0000256" key="1">
    <source>
        <dbReference type="ARBA" id="ARBA00004651"/>
    </source>
</evidence>
<sequence>MDDNIPFIFLEIVLALSIVTLNLLVCATVFLNKELRTETNFLIVSLAAADIGVGALAIPFSIILSMEYTLCFYTCIFLTCFPLVTTQFSILLLLLIAINAHLKIRLPNSYMVYLTNQRLLLAVFVCFFLSCLIGFSPMMGWNQFQQYVATNTSQTASESSVLGFERSIVVYPAAFQTRDLSKAYFSHKEVTINNTIQGDHLGCCSLTAVFSPEYLVYFVFFGCTLLPLLIMLTIYGDIFRVVRKHLRSSKKWEVNMAWTLLLLVGIFCLCWIPLIAINSLRMLCQSCTLPVSLIRLVVLFSHMNSFANPLVYAMRRKDFGLALKSVTFRLVHCCWLPKVVSRNHKVYPQDI</sequence>
<keyword evidence="14" id="KW-1185">Reference proteome</keyword>
<evidence type="ECO:0000256" key="9">
    <source>
        <dbReference type="ARBA" id="ARBA00023180"/>
    </source>
</evidence>
<evidence type="ECO:0000256" key="10">
    <source>
        <dbReference type="ARBA" id="ARBA00023224"/>
    </source>
</evidence>
<keyword evidence="8 11" id="KW-0675">Receptor</keyword>
<dbReference type="Gene3D" id="1.20.1070.10">
    <property type="entry name" value="Rhodopsin 7-helix transmembrane proteins"/>
    <property type="match status" value="1"/>
</dbReference>
<evidence type="ECO:0000256" key="4">
    <source>
        <dbReference type="ARBA" id="ARBA00022989"/>
    </source>
</evidence>
<dbReference type="InterPro" id="IPR001634">
    <property type="entry name" value="Adenosn_rcpt"/>
</dbReference>
<gene>
    <name evidence="13" type="ORF">GDO78_019598</name>
</gene>
<dbReference type="Proteomes" id="UP000770717">
    <property type="component" value="Unassembled WGS sequence"/>
</dbReference>
<name>A0A8J6EP00_ELECQ</name>
<evidence type="ECO:0000256" key="6">
    <source>
        <dbReference type="ARBA" id="ARBA00023136"/>
    </source>
</evidence>
<dbReference type="Pfam" id="PF00001">
    <property type="entry name" value="7tm_1"/>
    <property type="match status" value="2"/>
</dbReference>
<dbReference type="PANTHER" id="PTHR24246:SF27">
    <property type="entry name" value="ADENOSINE RECEPTOR, ISOFORM A"/>
    <property type="match status" value="1"/>
</dbReference>
<evidence type="ECO:0000256" key="5">
    <source>
        <dbReference type="ARBA" id="ARBA00023040"/>
    </source>
</evidence>
<dbReference type="GO" id="GO:0001609">
    <property type="term" value="F:G protein-coupled adenosine receptor activity"/>
    <property type="evidence" value="ECO:0007669"/>
    <property type="project" value="UniProtKB-UniRule"/>
</dbReference>
<dbReference type="AlphaFoldDB" id="A0A8J6EP00"/>
<evidence type="ECO:0000313" key="14">
    <source>
        <dbReference type="Proteomes" id="UP000770717"/>
    </source>
</evidence>